<keyword evidence="4" id="KW-1185">Reference proteome</keyword>
<protein>
    <recommendedName>
        <fullName evidence="2">CAAX prenyl protease 2/Lysostaphin resistance protein A-like domain-containing protein</fullName>
    </recommendedName>
</protein>
<evidence type="ECO:0000259" key="2">
    <source>
        <dbReference type="Pfam" id="PF02517"/>
    </source>
</evidence>
<dbReference type="EMBL" id="BROH01000026">
    <property type="protein sequence ID" value="GKY90257.1"/>
    <property type="molecule type" value="Genomic_DNA"/>
</dbReference>
<accession>A0ABQ5LZ53</accession>
<keyword evidence="1" id="KW-0472">Membrane</keyword>
<evidence type="ECO:0000313" key="4">
    <source>
        <dbReference type="Proteomes" id="UP001144205"/>
    </source>
</evidence>
<dbReference type="InterPro" id="IPR003675">
    <property type="entry name" value="Rce1/LyrA-like_dom"/>
</dbReference>
<feature type="transmembrane region" description="Helical" evidence="1">
    <location>
        <begin position="12"/>
        <end position="41"/>
    </location>
</feature>
<evidence type="ECO:0000256" key="1">
    <source>
        <dbReference type="SAM" id="Phobius"/>
    </source>
</evidence>
<reference evidence="3" key="1">
    <citation type="journal article" date="2023" name="Int. J. Syst. Evol. Microbiol.">
        <title>Sinisalibacter aestuarii sp. nov., isolated from estuarine sediment of the Arakawa River.</title>
        <authorList>
            <person name="Arafat S.T."/>
            <person name="Hirano S."/>
            <person name="Sato A."/>
            <person name="Takeuchi K."/>
            <person name="Yasuda T."/>
            <person name="Terahara T."/>
            <person name="Hamada M."/>
            <person name="Kobayashi T."/>
        </authorList>
    </citation>
    <scope>NUCLEOTIDE SEQUENCE</scope>
    <source>
        <strain evidence="3">B-399</strain>
    </source>
</reference>
<dbReference type="Proteomes" id="UP001144205">
    <property type="component" value="Unassembled WGS sequence"/>
</dbReference>
<dbReference type="Pfam" id="PF02517">
    <property type="entry name" value="Rce1-like"/>
    <property type="match status" value="1"/>
</dbReference>
<organism evidence="3 4">
    <name type="scientific">Sinisalibacter aestuarii</name>
    <dbReference type="NCBI Taxonomy" id="2949426"/>
    <lineage>
        <taxon>Bacteria</taxon>
        <taxon>Pseudomonadati</taxon>
        <taxon>Pseudomonadota</taxon>
        <taxon>Alphaproteobacteria</taxon>
        <taxon>Rhodobacterales</taxon>
        <taxon>Roseobacteraceae</taxon>
        <taxon>Sinisalibacter</taxon>
    </lineage>
</organism>
<comment type="caution">
    <text evidence="3">The sequence shown here is derived from an EMBL/GenBank/DDBJ whole genome shotgun (WGS) entry which is preliminary data.</text>
</comment>
<feature type="transmembrane region" description="Helical" evidence="1">
    <location>
        <begin position="85"/>
        <end position="107"/>
    </location>
</feature>
<proteinExistence type="predicted"/>
<keyword evidence="1" id="KW-0812">Transmembrane</keyword>
<feature type="transmembrane region" description="Helical" evidence="1">
    <location>
        <begin position="62"/>
        <end position="79"/>
    </location>
</feature>
<evidence type="ECO:0000313" key="3">
    <source>
        <dbReference type="EMBL" id="GKY90257.1"/>
    </source>
</evidence>
<sequence>MWIVLAAMAAEIFVLLGATGWSDLAASHLALLVLAGLLVGFNEEALTRGVLIVAFRGSMRSEVSAALLAALLFGAMHLPNGFFGIGLAGGVLQALMAFLAGLGFYVLRRVSGTILLPMAMHGL</sequence>
<name>A0ABQ5LZ53_9RHOB</name>
<gene>
    <name evidence="3" type="ORF">STA1M1_41260</name>
</gene>
<feature type="domain" description="CAAX prenyl protease 2/Lysostaphin resistance protein A-like" evidence="2">
    <location>
        <begin position="28"/>
        <end position="123"/>
    </location>
</feature>
<keyword evidence="1" id="KW-1133">Transmembrane helix</keyword>